<gene>
    <name evidence="2" type="ORF">C882_4560</name>
</gene>
<reference evidence="2 3" key="1">
    <citation type="journal article" date="2013" name="Genome Announc.">
        <title>Draft Genome Sequence of an Alphaproteobacterium, Caenispirillum salinarum AK4(T), Isolated from a Solar Saltern.</title>
        <authorList>
            <person name="Khatri I."/>
            <person name="Singh A."/>
            <person name="Korpole S."/>
            <person name="Pinnaka A.K."/>
            <person name="Subramanian S."/>
        </authorList>
    </citation>
    <scope>NUCLEOTIDE SEQUENCE [LARGE SCALE GENOMIC DNA]</scope>
    <source>
        <strain evidence="2 3">AK4</strain>
    </source>
</reference>
<comment type="caution">
    <text evidence="2">The sequence shown here is derived from an EMBL/GenBank/DDBJ whole genome shotgun (WGS) entry which is preliminary data.</text>
</comment>
<evidence type="ECO:0000313" key="3">
    <source>
        <dbReference type="Proteomes" id="UP000009881"/>
    </source>
</evidence>
<dbReference type="AlphaFoldDB" id="K9GW46"/>
<sequence length="41" mass="4727">MLYNRSAPWRARIRAKVRRPRARVKPKQGTNAPEPVKVLAS</sequence>
<dbReference type="STRING" id="1238182.C882_4560"/>
<accession>K9GW46</accession>
<feature type="compositionally biased region" description="Basic residues" evidence="1">
    <location>
        <begin position="17"/>
        <end position="26"/>
    </location>
</feature>
<proteinExistence type="predicted"/>
<evidence type="ECO:0000313" key="2">
    <source>
        <dbReference type="EMBL" id="EKV30160.1"/>
    </source>
</evidence>
<name>K9GW46_9PROT</name>
<dbReference type="Proteomes" id="UP000009881">
    <property type="component" value="Unassembled WGS sequence"/>
</dbReference>
<feature type="region of interest" description="Disordered" evidence="1">
    <location>
        <begin position="17"/>
        <end position="41"/>
    </location>
</feature>
<dbReference type="EMBL" id="ANHY01000009">
    <property type="protein sequence ID" value="EKV30160.1"/>
    <property type="molecule type" value="Genomic_DNA"/>
</dbReference>
<keyword evidence="3" id="KW-1185">Reference proteome</keyword>
<evidence type="ECO:0000256" key="1">
    <source>
        <dbReference type="SAM" id="MobiDB-lite"/>
    </source>
</evidence>
<organism evidence="2 3">
    <name type="scientific">Caenispirillum salinarum AK4</name>
    <dbReference type="NCBI Taxonomy" id="1238182"/>
    <lineage>
        <taxon>Bacteria</taxon>
        <taxon>Pseudomonadati</taxon>
        <taxon>Pseudomonadota</taxon>
        <taxon>Alphaproteobacteria</taxon>
        <taxon>Rhodospirillales</taxon>
        <taxon>Novispirillaceae</taxon>
        <taxon>Caenispirillum</taxon>
    </lineage>
</organism>
<protein>
    <submittedName>
        <fullName evidence="2">Uncharacterized protein</fullName>
    </submittedName>
</protein>